<dbReference type="RefSeq" id="WP_151844372.1">
    <property type="nucleotide sequence ID" value="NZ_CP061033.1"/>
</dbReference>
<feature type="region of interest" description="Disordered" evidence="3">
    <location>
        <begin position="21"/>
        <end position="49"/>
    </location>
</feature>
<proteinExistence type="inferred from homology"/>
<comment type="similarity">
    <text evidence="2">Belongs to the MTB12 family.</text>
</comment>
<feature type="signal peptide" evidence="4">
    <location>
        <begin position="1"/>
        <end position="20"/>
    </location>
</feature>
<feature type="compositionally biased region" description="Low complexity" evidence="3">
    <location>
        <begin position="169"/>
        <end position="186"/>
    </location>
</feature>
<dbReference type="Pfam" id="PF26580">
    <property type="entry name" value="Mtb12_C"/>
    <property type="match status" value="1"/>
</dbReference>
<evidence type="ECO:0000256" key="2">
    <source>
        <dbReference type="ARBA" id="ARBA00093774"/>
    </source>
</evidence>
<name>A0ABQ6VD09_9CORY</name>
<evidence type="ECO:0000313" key="7">
    <source>
        <dbReference type="Proteomes" id="UP000436181"/>
    </source>
</evidence>
<keyword evidence="1 4" id="KW-0732">Signal</keyword>
<comment type="caution">
    <text evidence="6">The sequence shown here is derived from an EMBL/GenBank/DDBJ whole genome shotgun (WGS) entry which is preliminary data.</text>
</comment>
<sequence>MKMKKAFAVSVALTTGLTLAACGSDDDSKSDNTSSSAAPSSESIPAPTTEELTNVLHRAVDPELPTEEKAATVVGGETAPEIFDSLTHMRAESGAEMRVVDPVLQIIPTQAQATVELTLPEQEPVIISDVLFVYDAEQWKLDQRWACTLIQNVMPDNVPPMCGDPVQPAPDGEAPAPAPAPEGEAPAPAPAPEGEPPAPAPAPAPAPEGEPPAPAPAP</sequence>
<evidence type="ECO:0000256" key="3">
    <source>
        <dbReference type="SAM" id="MobiDB-lite"/>
    </source>
</evidence>
<evidence type="ECO:0000313" key="6">
    <source>
        <dbReference type="EMBL" id="KAB3520805.1"/>
    </source>
</evidence>
<keyword evidence="7" id="KW-1185">Reference proteome</keyword>
<protein>
    <recommendedName>
        <fullName evidence="5">Low molecular weight antigen MTB12-like C-terminal domain-containing protein</fullName>
    </recommendedName>
</protein>
<evidence type="ECO:0000256" key="4">
    <source>
        <dbReference type="SAM" id="SignalP"/>
    </source>
</evidence>
<dbReference type="EMBL" id="WBZJ01000002">
    <property type="protein sequence ID" value="KAB3520805.1"/>
    <property type="molecule type" value="Genomic_DNA"/>
</dbReference>
<gene>
    <name evidence="6" type="ORF">F8377_06045</name>
</gene>
<organism evidence="6 7">
    <name type="scientific">Corynebacterium zhongnanshanii</name>
    <dbReference type="NCBI Taxonomy" id="2768834"/>
    <lineage>
        <taxon>Bacteria</taxon>
        <taxon>Bacillati</taxon>
        <taxon>Actinomycetota</taxon>
        <taxon>Actinomycetes</taxon>
        <taxon>Mycobacteriales</taxon>
        <taxon>Corynebacteriaceae</taxon>
        <taxon>Corynebacterium</taxon>
    </lineage>
</organism>
<feature type="compositionally biased region" description="Low complexity" evidence="3">
    <location>
        <begin position="31"/>
        <end position="49"/>
    </location>
</feature>
<dbReference type="Proteomes" id="UP000436181">
    <property type="component" value="Unassembled WGS sequence"/>
</dbReference>
<dbReference type="PROSITE" id="PS51257">
    <property type="entry name" value="PROKAR_LIPOPROTEIN"/>
    <property type="match status" value="1"/>
</dbReference>
<reference evidence="6 7" key="1">
    <citation type="submission" date="2019-10" db="EMBL/GenBank/DDBJ databases">
        <title>Corynebacterium sp novel species isolated from the respiratory tract of Marmot.</title>
        <authorList>
            <person name="Zhang G."/>
        </authorList>
    </citation>
    <scope>NUCLEOTIDE SEQUENCE [LARGE SCALE GENOMIC DNA]</scope>
    <source>
        <strain evidence="6 7">336</strain>
    </source>
</reference>
<evidence type="ECO:0000256" key="1">
    <source>
        <dbReference type="ARBA" id="ARBA00022729"/>
    </source>
</evidence>
<feature type="chain" id="PRO_5045711876" description="Low molecular weight antigen MTB12-like C-terminal domain-containing protein" evidence="4">
    <location>
        <begin position="21"/>
        <end position="218"/>
    </location>
</feature>
<feature type="region of interest" description="Disordered" evidence="3">
    <location>
        <begin position="160"/>
        <end position="218"/>
    </location>
</feature>
<dbReference type="InterPro" id="IPR058644">
    <property type="entry name" value="Mtb12-like_C"/>
</dbReference>
<evidence type="ECO:0000259" key="5">
    <source>
        <dbReference type="Pfam" id="PF26580"/>
    </source>
</evidence>
<accession>A0ABQ6VD09</accession>
<feature type="domain" description="Low molecular weight antigen MTB12-like C-terminal" evidence="5">
    <location>
        <begin position="45"/>
        <end position="154"/>
    </location>
</feature>
<feature type="compositionally biased region" description="Pro residues" evidence="3">
    <location>
        <begin position="187"/>
        <end position="218"/>
    </location>
</feature>